<name>A0ABD5WG14_9EURY</name>
<dbReference type="Pfam" id="PF24398">
    <property type="entry name" value="DUF7542"/>
    <property type="match status" value="1"/>
</dbReference>
<sequence>MASKRATVTCPDCGLEETFTKLGTARSCIEDHRTETGHEATWELHQLDAGVERAGDDAGVCGRPGCTNENSPLVQDGR</sequence>
<dbReference type="Proteomes" id="UP001596407">
    <property type="component" value="Unassembled WGS sequence"/>
</dbReference>
<keyword evidence="2" id="KW-1185">Reference proteome</keyword>
<evidence type="ECO:0000313" key="1">
    <source>
        <dbReference type="EMBL" id="MFC7079188.1"/>
    </source>
</evidence>
<dbReference type="InterPro" id="IPR055964">
    <property type="entry name" value="DUF7542"/>
</dbReference>
<evidence type="ECO:0000313" key="2">
    <source>
        <dbReference type="Proteomes" id="UP001596407"/>
    </source>
</evidence>
<dbReference type="EMBL" id="JBHSZH010000002">
    <property type="protein sequence ID" value="MFC7079188.1"/>
    <property type="molecule type" value="Genomic_DNA"/>
</dbReference>
<proteinExistence type="predicted"/>
<comment type="caution">
    <text evidence="1">The sequence shown here is derived from an EMBL/GenBank/DDBJ whole genome shotgun (WGS) entry which is preliminary data.</text>
</comment>
<organism evidence="1 2">
    <name type="scientific">Halorussus caseinilyticus</name>
    <dbReference type="NCBI Taxonomy" id="3034025"/>
    <lineage>
        <taxon>Archaea</taxon>
        <taxon>Methanobacteriati</taxon>
        <taxon>Methanobacteriota</taxon>
        <taxon>Stenosarchaea group</taxon>
        <taxon>Halobacteria</taxon>
        <taxon>Halobacteriales</taxon>
        <taxon>Haladaptataceae</taxon>
        <taxon>Halorussus</taxon>
    </lineage>
</organism>
<reference evidence="1 2" key="1">
    <citation type="journal article" date="2019" name="Int. J. Syst. Evol. Microbiol.">
        <title>The Global Catalogue of Microorganisms (GCM) 10K type strain sequencing project: providing services to taxonomists for standard genome sequencing and annotation.</title>
        <authorList>
            <consortium name="The Broad Institute Genomics Platform"/>
            <consortium name="The Broad Institute Genome Sequencing Center for Infectious Disease"/>
            <person name="Wu L."/>
            <person name="Ma J."/>
        </authorList>
    </citation>
    <scope>NUCLEOTIDE SEQUENCE [LARGE SCALE GENOMIC DNA]</scope>
    <source>
        <strain evidence="1 2">DT72</strain>
    </source>
</reference>
<dbReference type="GeneID" id="79305797"/>
<protein>
    <submittedName>
        <fullName evidence="1">Uncharacterized protein</fullName>
    </submittedName>
</protein>
<gene>
    <name evidence="1" type="ORF">ACFQJ6_02590</name>
</gene>
<accession>A0ABD5WG14</accession>
<dbReference type="RefSeq" id="WP_276282830.1">
    <property type="nucleotide sequence ID" value="NZ_CP119812.1"/>
</dbReference>
<dbReference type="AlphaFoldDB" id="A0ABD5WG14"/>